<evidence type="ECO:0000313" key="2">
    <source>
        <dbReference type="EMBL" id="KYN23907.1"/>
    </source>
</evidence>
<evidence type="ECO:0000313" key="3">
    <source>
        <dbReference type="Proteomes" id="UP000075349"/>
    </source>
</evidence>
<dbReference type="PANTHER" id="PTHR41773">
    <property type="entry name" value="GTP PYROPHOSPHATASE-RELATED"/>
    <property type="match status" value="1"/>
</dbReference>
<feature type="domain" description="RelA/SpoT" evidence="1">
    <location>
        <begin position="55"/>
        <end position="178"/>
    </location>
</feature>
<dbReference type="SUPFAM" id="SSF81301">
    <property type="entry name" value="Nucleotidyltransferase"/>
    <property type="match status" value="1"/>
</dbReference>
<dbReference type="CDD" id="cd05399">
    <property type="entry name" value="NT_Rel-Spo_like"/>
    <property type="match status" value="1"/>
</dbReference>
<name>A0A151JE54_9VIBR</name>
<dbReference type="Pfam" id="PF04607">
    <property type="entry name" value="RelA_SpoT"/>
    <property type="match status" value="1"/>
</dbReference>
<protein>
    <recommendedName>
        <fullName evidence="1">RelA/SpoT domain-containing protein</fullName>
    </recommendedName>
</protein>
<gene>
    <name evidence="2" type="ORF">AUQ44_18885</name>
</gene>
<comment type="caution">
    <text evidence="2">The sequence shown here is derived from an EMBL/GenBank/DDBJ whole genome shotgun (WGS) entry which is preliminary data.</text>
</comment>
<dbReference type="Proteomes" id="UP000075349">
    <property type="component" value="Unassembled WGS sequence"/>
</dbReference>
<dbReference type="EMBL" id="LOMK01000002">
    <property type="protein sequence ID" value="KYN23907.1"/>
    <property type="molecule type" value="Genomic_DNA"/>
</dbReference>
<dbReference type="Gene3D" id="3.30.460.10">
    <property type="entry name" value="Beta Polymerase, domain 2"/>
    <property type="match status" value="1"/>
</dbReference>
<dbReference type="AlphaFoldDB" id="A0A151JE54"/>
<reference evidence="3" key="1">
    <citation type="submission" date="2015-12" db="EMBL/GenBank/DDBJ databases">
        <authorList>
            <person name="Tarr C.L."/>
            <person name="Gladney L.M."/>
        </authorList>
    </citation>
    <scope>NUCLEOTIDE SEQUENCE [LARGE SCALE GENOMIC DNA]</scope>
    <source>
        <strain evidence="3">2756-81</strain>
    </source>
</reference>
<proteinExistence type="predicted"/>
<sequence length="336" mass="38494">MGNEKSFFTPDERRELVKEYELKKSSFTQLCEEIKAVIDYFLQENADIKVSSLSSRVKSVDSFLGKLDRKPYKSPFSEIDDFAGVRVVLYRASDIAKLELFLSKEFEVLEVDNKTEKLGIAEMGYGGTHVIIRLGENYRGIKQRKLSELRCEIQIRTVLQDAWSTMSHSLSYKTKELMPAKMQRDINNLASLLEVADSGFERIIEDKKALNAKAKNEARMEGFLSMSITVERLEEYSLSKFPNLPVNEYWQEKLASDLKLINGFSLLKDIDDAVDRAKVAVSRYQEKRPDLFKSSTDFLTKSIGFVSGEFRDVHPFSDATLDVFSAYDDSLEQKRA</sequence>
<accession>A0A151JE54</accession>
<dbReference type="GO" id="GO:0015969">
    <property type="term" value="P:guanosine tetraphosphate metabolic process"/>
    <property type="evidence" value="ECO:0007669"/>
    <property type="project" value="InterPro"/>
</dbReference>
<organism evidence="2 3">
    <name type="scientific">Vibrio cidicii</name>
    <dbReference type="NCBI Taxonomy" id="1763883"/>
    <lineage>
        <taxon>Bacteria</taxon>
        <taxon>Pseudomonadati</taxon>
        <taxon>Pseudomonadota</taxon>
        <taxon>Gammaproteobacteria</taxon>
        <taxon>Vibrionales</taxon>
        <taxon>Vibrionaceae</taxon>
        <taxon>Vibrio</taxon>
    </lineage>
</organism>
<evidence type="ECO:0000259" key="1">
    <source>
        <dbReference type="SMART" id="SM00954"/>
    </source>
</evidence>
<dbReference type="InterPro" id="IPR007685">
    <property type="entry name" value="RelA_SpoT"/>
</dbReference>
<dbReference type="Gene3D" id="1.10.287.860">
    <property type="entry name" value="Nucleotidyltransferase"/>
    <property type="match status" value="1"/>
</dbReference>
<dbReference type="SMART" id="SM00954">
    <property type="entry name" value="RelA_SpoT"/>
    <property type="match status" value="1"/>
</dbReference>
<dbReference type="InterPro" id="IPR043519">
    <property type="entry name" value="NT_sf"/>
</dbReference>
<dbReference type="PANTHER" id="PTHR41773:SF1">
    <property type="entry name" value="RELA_SPOT DOMAIN-CONTAINING PROTEIN"/>
    <property type="match status" value="1"/>
</dbReference>